<feature type="region of interest" description="Disordered" evidence="1">
    <location>
        <begin position="43"/>
        <end position="71"/>
    </location>
</feature>
<name>A0A2T3AJA1_9PEZI</name>
<keyword evidence="2" id="KW-1133">Transmembrane helix</keyword>
<protein>
    <submittedName>
        <fullName evidence="3">Uncharacterized protein</fullName>
    </submittedName>
</protein>
<organism evidence="3 4">
    <name type="scientific">Coniella lustricola</name>
    <dbReference type="NCBI Taxonomy" id="2025994"/>
    <lineage>
        <taxon>Eukaryota</taxon>
        <taxon>Fungi</taxon>
        <taxon>Dikarya</taxon>
        <taxon>Ascomycota</taxon>
        <taxon>Pezizomycotina</taxon>
        <taxon>Sordariomycetes</taxon>
        <taxon>Sordariomycetidae</taxon>
        <taxon>Diaporthales</taxon>
        <taxon>Schizoparmaceae</taxon>
        <taxon>Coniella</taxon>
    </lineage>
</organism>
<dbReference type="InParanoid" id="A0A2T3AJA1"/>
<keyword evidence="2" id="KW-0472">Membrane</keyword>
<keyword evidence="2" id="KW-0812">Transmembrane</keyword>
<evidence type="ECO:0000256" key="2">
    <source>
        <dbReference type="SAM" id="Phobius"/>
    </source>
</evidence>
<evidence type="ECO:0000256" key="1">
    <source>
        <dbReference type="SAM" id="MobiDB-lite"/>
    </source>
</evidence>
<evidence type="ECO:0000313" key="3">
    <source>
        <dbReference type="EMBL" id="PSS00562.1"/>
    </source>
</evidence>
<feature type="compositionally biased region" description="Basic and acidic residues" evidence="1">
    <location>
        <begin position="59"/>
        <end position="71"/>
    </location>
</feature>
<gene>
    <name evidence="3" type="ORF">BD289DRAFT_450322</name>
</gene>
<keyword evidence="4" id="KW-1185">Reference proteome</keyword>
<dbReference type="Proteomes" id="UP000241462">
    <property type="component" value="Unassembled WGS sequence"/>
</dbReference>
<sequence>MGRENRTSTQVYADRETENVTDILCKAGIIVCPEVRSDSTLFLGSDQRLPQKPQAENLRSPEEHRSSNRNDWSIRRQAVKQAINPQHAIPYARFEQGLKFRTESRPVFHVSSACHGESKLVTRSLISACLPIPRYRVEPWNGHVNPSRSANALFLVYGAIHLIDLICIHIYIMARTTIDISADTNFDTADLPV</sequence>
<feature type="transmembrane region" description="Helical" evidence="2">
    <location>
        <begin position="152"/>
        <end position="172"/>
    </location>
</feature>
<proteinExistence type="predicted"/>
<dbReference type="EMBL" id="KZ678383">
    <property type="protein sequence ID" value="PSS00562.1"/>
    <property type="molecule type" value="Genomic_DNA"/>
</dbReference>
<evidence type="ECO:0000313" key="4">
    <source>
        <dbReference type="Proteomes" id="UP000241462"/>
    </source>
</evidence>
<dbReference type="AlphaFoldDB" id="A0A2T3AJA1"/>
<reference evidence="3 4" key="1">
    <citation type="journal article" date="2018" name="Mycol. Prog.">
        <title>Coniella lustricola, a new species from submerged detritus.</title>
        <authorList>
            <person name="Raudabaugh D.B."/>
            <person name="Iturriaga T."/>
            <person name="Carver A."/>
            <person name="Mondo S."/>
            <person name="Pangilinan J."/>
            <person name="Lipzen A."/>
            <person name="He G."/>
            <person name="Amirebrahimi M."/>
            <person name="Grigoriev I.V."/>
            <person name="Miller A.N."/>
        </authorList>
    </citation>
    <scope>NUCLEOTIDE SEQUENCE [LARGE SCALE GENOMIC DNA]</scope>
    <source>
        <strain evidence="3 4">B22-T-1</strain>
    </source>
</reference>
<accession>A0A2T3AJA1</accession>